<dbReference type="PROSITE" id="PS00455">
    <property type="entry name" value="AMP_BINDING"/>
    <property type="match status" value="1"/>
</dbReference>
<dbReference type="InterPro" id="IPR036736">
    <property type="entry name" value="ACP-like_sf"/>
</dbReference>
<proteinExistence type="predicted"/>
<dbReference type="SUPFAM" id="SSF47336">
    <property type="entry name" value="ACP-like"/>
    <property type="match status" value="1"/>
</dbReference>
<dbReference type="Gene3D" id="3.40.50.12780">
    <property type="entry name" value="N-terminal domain of ligase-like"/>
    <property type="match status" value="1"/>
</dbReference>
<dbReference type="Pfam" id="PF00550">
    <property type="entry name" value="PP-binding"/>
    <property type="match status" value="1"/>
</dbReference>
<dbReference type="EMBL" id="MABQ02000012">
    <property type="protein sequence ID" value="PCD22123.1"/>
    <property type="molecule type" value="Genomic_DNA"/>
</dbReference>
<dbReference type="InterPro" id="IPR020802">
    <property type="entry name" value="TesA-like"/>
</dbReference>
<reference evidence="2 3" key="1">
    <citation type="journal article" date="2016" name="Environ. Microbiol.">
        <title>Effector profiles distinguish formae speciales of Fusarium oxysporum.</title>
        <authorList>
            <person name="van Dam P."/>
            <person name="Fokkens L."/>
            <person name="Schmidt S.M."/>
            <person name="Linmans J.H."/>
            <person name="Kistler H.C."/>
            <person name="Ma L.J."/>
            <person name="Rep M."/>
        </authorList>
    </citation>
    <scope>NUCLEOTIDE SEQUENCE [LARGE SCALE GENOMIC DNA]</scope>
    <source>
        <strain evidence="2 3">Forc016</strain>
    </source>
</reference>
<dbReference type="SUPFAM" id="SSF56801">
    <property type="entry name" value="Acetyl-CoA synthetase-like"/>
    <property type="match status" value="1"/>
</dbReference>
<dbReference type="Gene3D" id="3.30.300.30">
    <property type="match status" value="1"/>
</dbReference>
<evidence type="ECO:0000313" key="2">
    <source>
        <dbReference type="EMBL" id="PCD22123.1"/>
    </source>
</evidence>
<organism evidence="2 3">
    <name type="scientific">Fusarium oxysporum f. sp. radicis-cucumerinum</name>
    <dbReference type="NCBI Taxonomy" id="327505"/>
    <lineage>
        <taxon>Eukaryota</taxon>
        <taxon>Fungi</taxon>
        <taxon>Dikarya</taxon>
        <taxon>Ascomycota</taxon>
        <taxon>Pezizomycotina</taxon>
        <taxon>Sordariomycetes</taxon>
        <taxon>Hypocreomycetidae</taxon>
        <taxon>Hypocreales</taxon>
        <taxon>Nectriaceae</taxon>
        <taxon>Fusarium</taxon>
        <taxon>Fusarium oxysporum species complex</taxon>
    </lineage>
</organism>
<dbReference type="InterPro" id="IPR009081">
    <property type="entry name" value="PP-bd_ACP"/>
</dbReference>
<dbReference type="InterPro" id="IPR000873">
    <property type="entry name" value="AMP-dep_synth/lig_dom"/>
</dbReference>
<reference evidence="2 3" key="2">
    <citation type="journal article" date="2017" name="Sci. Rep.">
        <title>A mobile pathogenicity chromosome in Fusarium oxysporum for infection of multiple cucurbit species.</title>
        <authorList>
            <person name="van Dam P."/>
            <person name="Fokkens L."/>
            <person name="Ayukawa Y."/>
            <person name="van der Gragt M."/>
            <person name="Ter Horst A."/>
            <person name="Brankovics B."/>
            <person name="Houterman P.M."/>
            <person name="Arie T."/>
            <person name="Rep M."/>
        </authorList>
    </citation>
    <scope>NUCLEOTIDE SEQUENCE [LARGE SCALE GENOMIC DNA]</scope>
    <source>
        <strain evidence="2 3">Forc016</strain>
    </source>
</reference>
<protein>
    <recommendedName>
        <fullName evidence="1">Carrier domain-containing protein</fullName>
    </recommendedName>
</protein>
<dbReference type="SMART" id="SM00824">
    <property type="entry name" value="PKS_TE"/>
    <property type="match status" value="1"/>
</dbReference>
<dbReference type="InterPro" id="IPR029058">
    <property type="entry name" value="AB_hydrolase_fold"/>
</dbReference>
<dbReference type="GO" id="GO:0070566">
    <property type="term" value="F:adenylyltransferase activity"/>
    <property type="evidence" value="ECO:0007669"/>
    <property type="project" value="TreeGrafter"/>
</dbReference>
<dbReference type="Proteomes" id="UP000219602">
    <property type="component" value="Chromosome RC"/>
</dbReference>
<dbReference type="PROSITE" id="PS50075">
    <property type="entry name" value="CARRIER"/>
    <property type="match status" value="1"/>
</dbReference>
<name>A0A2H3G8Y2_FUSOX</name>
<gene>
    <name evidence="2" type="ORF">AU210_015923</name>
</gene>
<dbReference type="InterPro" id="IPR045851">
    <property type="entry name" value="AMP-bd_C_sf"/>
</dbReference>
<comment type="caution">
    <text evidence="2">The sequence shown here is derived from an EMBL/GenBank/DDBJ whole genome shotgun (WGS) entry which is preliminary data.</text>
</comment>
<dbReference type="GO" id="GO:0006633">
    <property type="term" value="P:fatty acid biosynthetic process"/>
    <property type="evidence" value="ECO:0007669"/>
    <property type="project" value="TreeGrafter"/>
</dbReference>
<dbReference type="PANTHER" id="PTHR22754">
    <property type="entry name" value="DISCO-INTERACTING PROTEIN 2 DIP2 -RELATED"/>
    <property type="match status" value="1"/>
</dbReference>
<feature type="domain" description="Carrier" evidence="1">
    <location>
        <begin position="573"/>
        <end position="652"/>
    </location>
</feature>
<dbReference type="PANTHER" id="PTHR22754:SF32">
    <property type="entry name" value="DISCO-INTERACTING PROTEIN 2"/>
    <property type="match status" value="1"/>
</dbReference>
<dbReference type="Gene3D" id="3.40.50.1820">
    <property type="entry name" value="alpha/beta hydrolase"/>
    <property type="match status" value="1"/>
</dbReference>
<dbReference type="InterPro" id="IPR042099">
    <property type="entry name" value="ANL_N_sf"/>
</dbReference>
<evidence type="ECO:0000313" key="3">
    <source>
        <dbReference type="Proteomes" id="UP000219602"/>
    </source>
</evidence>
<dbReference type="InterPro" id="IPR020845">
    <property type="entry name" value="AMP-binding_CS"/>
</dbReference>
<dbReference type="AlphaFoldDB" id="A0A2H3G8Y2"/>
<dbReference type="GO" id="GO:0005886">
    <property type="term" value="C:plasma membrane"/>
    <property type="evidence" value="ECO:0007669"/>
    <property type="project" value="TreeGrafter"/>
</dbReference>
<sequence>MILNIFSVLQKTAEKHSKKGLTFYDDSLAKPKQHMLYSELVERSQKNAAILKHSHTVSKGTPILLHFNNHIDYVEWFWSVIAAGGIPVVSTPLASDPAVKAKHLAHLERLLKHPKVLTSLKTVGELAACGNLDLVLVEQLPAASDEPKHTTSVNGTNGINGVSDGLGVDEELAFLMLTSGSTGNAKAVECGHLQTITSLQGKSKALESSEDDVFLNWIGFDHVACVTEIHMHAISVGADQVLIAPAMLLAKPRLFWEKLTEHQVTITFAPNFFLALAVKALEGENSGEVLNLSKLRHVVSGGEANLVSTGKGFNEAVVLHAGQKHVLKTAFGMTETLGACTYQRHFPSFEEQRDLQFCSVGEGISGVSCRVTDEEGRSVSSGISGNLELSGPVTFKRYFNDAQNTESAFTSDGWFKSGDKGCLAETGHLILNGRAKDSIILNGVKYFSHELESALEDALIPGLSPSYIASFATWPEGSDSEEYVIVFLETDEVRNDDALLASIIGEVSKHALLYCSKKPIDVIPLPLSLLPKSALGKLSRPKLKKQYEEGQFDAHRFATNEKLSMFRRKSRKAPTTAKEKDLLRIFAEEFDLDPEEVGVNHSLTDMGVDSIRVIRYKNLVQTKLGLKDEIPLIKLLQNPSIEGLAAILDGMAAGPMEYKPVIQLQSGSSQAPPIFFFHPGLGEILVFLNLSKFFSDRRVYAIRAPGFNPGEEMHKSVDHMTDVYLQAIREQQPSGPYVLIGYSYGAMIAFEVAKKIEALGDKVGFIGTLNLPPHIKFRMIELDWTELVLNLVYFLGFITEEVAHAWSPEMHQLPREEVLKRIMEIAPAERLLELDLNEKKIWHWAELSSKLQGLAHDYDPSGHVPTMDVFYAVPLIAVGRDKSKWLKDHLLAWREFATDVRFHDVPGSHYTMMNPENVFVLQKSLRAAMKERGVL</sequence>
<dbReference type="SUPFAM" id="SSF53474">
    <property type="entry name" value="alpha/beta-Hydrolases"/>
    <property type="match status" value="1"/>
</dbReference>
<dbReference type="Gene3D" id="1.10.1200.10">
    <property type="entry name" value="ACP-like"/>
    <property type="match status" value="1"/>
</dbReference>
<dbReference type="Pfam" id="PF00975">
    <property type="entry name" value="Thioesterase"/>
    <property type="match status" value="1"/>
</dbReference>
<evidence type="ECO:0000259" key="1">
    <source>
        <dbReference type="PROSITE" id="PS50075"/>
    </source>
</evidence>
<dbReference type="InterPro" id="IPR001031">
    <property type="entry name" value="Thioesterase"/>
</dbReference>
<accession>A0A2H3G8Y2</accession>
<dbReference type="STRING" id="327505.A0A2H3G8Y2"/>
<dbReference type="Pfam" id="PF00501">
    <property type="entry name" value="AMP-binding"/>
    <property type="match status" value="1"/>
</dbReference>